<proteinExistence type="inferred from homology"/>
<dbReference type="Proteomes" id="UP001652660">
    <property type="component" value="Chromosome 4c"/>
</dbReference>
<sequence length="338" mass="36821">MATMAILFPNKRVVGFILSFYVFVLCFLPTVFCAGHLQKLHLPDPGPDSFAFDSAGQGPYTGVADGRIFKYKGPKVGFVEYGYSKADRSARFCDGTNSTALAKSCGRPSGLGFYYKTGELYVADDGVGLVVIGPKGGAGKVLASGAEKVPFGLPDGLDVDQNTGIVYFTDATARYTINEIPQIIASGDSTGRLLKYNPRTKKVTVLLRRLAGPAGVAISKDRSYLLVTEFLKSRVWKYWLRGPKANTAHVLLNVSGSPSKIVRNNVGDFWLAMTVKRQVPTPRIKLQGLRINGYGKILETITFNPGFDSSMITEVHEHKGALYLGSLYVGYVGVYRKF</sequence>
<protein>
    <submittedName>
        <fullName evidence="7">Protein STRICTOSIDINE SYNTHASE-LIKE 12-like</fullName>
    </submittedName>
</protein>
<dbReference type="RefSeq" id="XP_027123455.1">
    <property type="nucleotide sequence ID" value="XM_027267654.2"/>
</dbReference>
<dbReference type="Pfam" id="PF03088">
    <property type="entry name" value="Str_synth"/>
    <property type="match status" value="1"/>
</dbReference>
<evidence type="ECO:0000256" key="1">
    <source>
        <dbReference type="ARBA" id="ARBA00004116"/>
    </source>
</evidence>
<accession>A0A6P6X709</accession>
<feature type="domain" description="Strictosidine synthase conserved region" evidence="5">
    <location>
        <begin position="155"/>
        <end position="242"/>
    </location>
</feature>
<dbReference type="GeneID" id="113740147"/>
<keyword evidence="4" id="KW-0325">Glycoprotein</keyword>
<reference evidence="7" key="2">
    <citation type="submission" date="2025-08" db="UniProtKB">
        <authorList>
            <consortium name="RefSeq"/>
        </authorList>
    </citation>
    <scope>IDENTIFICATION</scope>
    <source>
        <tissue evidence="7">Leaves</tissue>
    </source>
</reference>
<comment type="similarity">
    <text evidence="2">Belongs to the strictosidine synthase family.</text>
</comment>
<evidence type="ECO:0000313" key="7">
    <source>
        <dbReference type="RefSeq" id="XP_027123455.1"/>
    </source>
</evidence>
<gene>
    <name evidence="7" type="primary">LOC113740147</name>
</gene>
<comment type="subcellular location">
    <subcellularLocation>
        <location evidence="1">Vacuole</location>
    </subcellularLocation>
</comment>
<dbReference type="InterPro" id="IPR011042">
    <property type="entry name" value="6-blade_b-propeller_TolB-like"/>
</dbReference>
<evidence type="ECO:0000256" key="3">
    <source>
        <dbReference type="ARBA" id="ARBA00022554"/>
    </source>
</evidence>
<dbReference type="GO" id="GO:0016787">
    <property type="term" value="F:hydrolase activity"/>
    <property type="evidence" value="ECO:0007669"/>
    <property type="project" value="TreeGrafter"/>
</dbReference>
<dbReference type="GO" id="GO:0012505">
    <property type="term" value="C:endomembrane system"/>
    <property type="evidence" value="ECO:0007669"/>
    <property type="project" value="TreeGrafter"/>
</dbReference>
<evidence type="ECO:0000256" key="4">
    <source>
        <dbReference type="ARBA" id="ARBA00023180"/>
    </source>
</evidence>
<evidence type="ECO:0000256" key="2">
    <source>
        <dbReference type="ARBA" id="ARBA00009191"/>
    </source>
</evidence>
<evidence type="ECO:0000313" key="6">
    <source>
        <dbReference type="Proteomes" id="UP001652660"/>
    </source>
</evidence>
<dbReference type="InterPro" id="IPR018119">
    <property type="entry name" value="Strictosidine_synth_cons-reg"/>
</dbReference>
<organism evidence="6 7">
    <name type="scientific">Coffea arabica</name>
    <name type="common">Arabian coffee</name>
    <dbReference type="NCBI Taxonomy" id="13443"/>
    <lineage>
        <taxon>Eukaryota</taxon>
        <taxon>Viridiplantae</taxon>
        <taxon>Streptophyta</taxon>
        <taxon>Embryophyta</taxon>
        <taxon>Tracheophyta</taxon>
        <taxon>Spermatophyta</taxon>
        <taxon>Magnoliopsida</taxon>
        <taxon>eudicotyledons</taxon>
        <taxon>Gunneridae</taxon>
        <taxon>Pentapetalae</taxon>
        <taxon>asterids</taxon>
        <taxon>lamiids</taxon>
        <taxon>Gentianales</taxon>
        <taxon>Rubiaceae</taxon>
        <taxon>Ixoroideae</taxon>
        <taxon>Gardenieae complex</taxon>
        <taxon>Bertiereae - Coffeeae clade</taxon>
        <taxon>Coffeeae</taxon>
        <taxon>Coffea</taxon>
    </lineage>
</organism>
<keyword evidence="6" id="KW-1185">Reference proteome</keyword>
<dbReference type="GO" id="GO:0005773">
    <property type="term" value="C:vacuole"/>
    <property type="evidence" value="ECO:0007669"/>
    <property type="project" value="UniProtKB-SubCell"/>
</dbReference>
<dbReference type="Gene3D" id="2.120.10.30">
    <property type="entry name" value="TolB, C-terminal domain"/>
    <property type="match status" value="1"/>
</dbReference>
<keyword evidence="3" id="KW-0926">Vacuole</keyword>
<dbReference type="PANTHER" id="PTHR10426">
    <property type="entry name" value="STRICTOSIDINE SYNTHASE-RELATED"/>
    <property type="match status" value="1"/>
</dbReference>
<dbReference type="OrthoDB" id="5307922at2759"/>
<reference evidence="6" key="1">
    <citation type="journal article" date="2025" name="Foods">
        <title>Unveiling the Microbial Signatures of Arabica Coffee Cherries: Insights into Ripeness Specific Diversity, Functional Traits, and Implications for Quality and Safety.</title>
        <authorList>
            <consortium name="RefSeq"/>
            <person name="Tenea G.N."/>
            <person name="Cifuentes V."/>
            <person name="Reyes P."/>
            <person name="Cevallos-Vallejos M."/>
        </authorList>
    </citation>
    <scope>NUCLEOTIDE SEQUENCE [LARGE SCALE GENOMIC DNA]</scope>
</reference>
<dbReference type="SUPFAM" id="SSF63829">
    <property type="entry name" value="Calcium-dependent phosphotriesterase"/>
    <property type="match status" value="1"/>
</dbReference>
<dbReference type="AlphaFoldDB" id="A0A6P6X709"/>
<evidence type="ECO:0000259" key="5">
    <source>
        <dbReference type="Pfam" id="PF03088"/>
    </source>
</evidence>
<name>A0A6P6X709_COFAR</name>
<dbReference type="PANTHER" id="PTHR10426:SF136">
    <property type="entry name" value="PROTEIN STRICTOSIDINE SYNTHASE-LIKE 9-LIKE"/>
    <property type="match status" value="1"/>
</dbReference>